<sequence>MKILSIEPTPSPNTMKVIVDEALAGGKSNNYKKDDAEQAPDKIKQLLEIDGVKGIYHVADFLAVERHPKADWEAVLPEVRSVFGEDAENETKEQTVDEHYGEVNVQVLQFKGIPLQIKLLSGDEEKRYGLPDYFAQAMSNAQLEGDNVVLQRKWKDFGVRYGDLDKIANEVSEEILASYPSSRVQAIVEASREAGSAPVQTRELKKVTVEMLKACDSWQERYQLLEQIPEPSVDDIPMLNVALEDEKVSVRRLAVIYLGMIENEEVLPSLYKGLTDRNASVRRTAGDCLSDLGFPAAEREMMKALGDKNKLVRWRAAMFLYEAGTEQSLQTLKEAEEDPEFEVKLQIKMAIERIAGGQEAKGSVWKQMTEARNQRMEE</sequence>
<proteinExistence type="predicted"/>
<dbReference type="Proteomes" id="UP000297776">
    <property type="component" value="Unassembled WGS sequence"/>
</dbReference>
<gene>
    <name evidence="2" type="ORF">E2626_04225</name>
</gene>
<dbReference type="PANTHER" id="PTHR12697:SF37">
    <property type="entry name" value="CONSERVED VIRULENCE FACTOR C"/>
    <property type="match status" value="1"/>
</dbReference>
<dbReference type="InterPro" id="IPR036498">
    <property type="entry name" value="Nfu/NifU_N_sf"/>
</dbReference>
<dbReference type="AlphaFoldDB" id="A0A4Y8LKB6"/>
<dbReference type="RefSeq" id="WP_134380005.1">
    <property type="nucleotide sequence ID" value="NZ_SORX01000002.1"/>
</dbReference>
<comment type="caution">
    <text evidence="2">The sequence shown here is derived from an EMBL/GenBank/DDBJ whole genome shotgun (WGS) entry which is preliminary data.</text>
</comment>
<dbReference type="GO" id="GO:0016491">
    <property type="term" value="F:oxidoreductase activity"/>
    <property type="evidence" value="ECO:0007669"/>
    <property type="project" value="TreeGrafter"/>
</dbReference>
<dbReference type="SMART" id="SM00932">
    <property type="entry name" value="Nfu_N"/>
    <property type="match status" value="1"/>
</dbReference>
<dbReference type="SMART" id="SM00567">
    <property type="entry name" value="EZ_HEAT"/>
    <property type="match status" value="3"/>
</dbReference>
<dbReference type="PANTHER" id="PTHR12697">
    <property type="entry name" value="PBS LYASE HEAT-LIKE PROTEIN"/>
    <property type="match status" value="1"/>
</dbReference>
<dbReference type="EMBL" id="SORX01000002">
    <property type="protein sequence ID" value="TFE03025.1"/>
    <property type="molecule type" value="Genomic_DNA"/>
</dbReference>
<evidence type="ECO:0000313" key="2">
    <source>
        <dbReference type="EMBL" id="TFE03025.1"/>
    </source>
</evidence>
<dbReference type="InterPro" id="IPR011989">
    <property type="entry name" value="ARM-like"/>
</dbReference>
<organism evidence="2 3">
    <name type="scientific">Jeotgalibacillus salarius</name>
    <dbReference type="NCBI Taxonomy" id="546023"/>
    <lineage>
        <taxon>Bacteria</taxon>
        <taxon>Bacillati</taxon>
        <taxon>Bacillota</taxon>
        <taxon>Bacilli</taxon>
        <taxon>Bacillales</taxon>
        <taxon>Caryophanaceae</taxon>
        <taxon>Jeotgalibacillus</taxon>
    </lineage>
</organism>
<dbReference type="InterPro" id="IPR016024">
    <property type="entry name" value="ARM-type_fold"/>
</dbReference>
<feature type="domain" description="Scaffold protein Nfu/NifU N-terminal" evidence="1">
    <location>
        <begin position="4"/>
        <end position="90"/>
    </location>
</feature>
<evidence type="ECO:0000313" key="3">
    <source>
        <dbReference type="Proteomes" id="UP000297776"/>
    </source>
</evidence>
<dbReference type="InterPro" id="IPR025989">
    <property type="entry name" value="Virulence_F_dom"/>
</dbReference>
<dbReference type="Gene3D" id="3.30.1370.70">
    <property type="entry name" value="Scaffold protein Nfu/NifU, N-terminal domain"/>
    <property type="match status" value="1"/>
</dbReference>
<name>A0A4Y8LKB6_9BACL</name>
<dbReference type="OrthoDB" id="420201at2"/>
<accession>A0A4Y8LKB6</accession>
<protein>
    <submittedName>
        <fullName evidence="2">Virulence factor</fullName>
    </submittedName>
</protein>
<dbReference type="InterPro" id="IPR004155">
    <property type="entry name" value="PBS_lyase_HEAT"/>
</dbReference>
<dbReference type="Gene3D" id="1.25.10.10">
    <property type="entry name" value="Leucine-rich Repeat Variant"/>
    <property type="match status" value="1"/>
</dbReference>
<dbReference type="SUPFAM" id="SSF48371">
    <property type="entry name" value="ARM repeat"/>
    <property type="match status" value="1"/>
</dbReference>
<evidence type="ECO:0000259" key="1">
    <source>
        <dbReference type="SMART" id="SM00932"/>
    </source>
</evidence>
<keyword evidence="3" id="KW-1185">Reference proteome</keyword>
<reference evidence="2 3" key="1">
    <citation type="submission" date="2019-03" db="EMBL/GenBank/DDBJ databases">
        <authorList>
            <person name="Yang Y."/>
        </authorList>
    </citation>
    <scope>NUCLEOTIDE SEQUENCE [LARGE SCALE GENOMIC DNA]</scope>
    <source>
        <strain evidence="2 3">ASL-1</strain>
    </source>
</reference>
<dbReference type="SUPFAM" id="SSF110836">
    <property type="entry name" value="Hypothetical protein SAV1430"/>
    <property type="match status" value="1"/>
</dbReference>
<dbReference type="Pfam" id="PF08712">
    <property type="entry name" value="Nfu_N"/>
    <property type="match status" value="1"/>
</dbReference>
<dbReference type="Pfam" id="PF13769">
    <property type="entry name" value="Virulence_fact"/>
    <property type="match status" value="1"/>
</dbReference>
<dbReference type="InterPro" id="IPR014824">
    <property type="entry name" value="Nfu/NifU_N"/>
</dbReference>
<dbReference type="Pfam" id="PF13646">
    <property type="entry name" value="HEAT_2"/>
    <property type="match status" value="1"/>
</dbReference>